<keyword evidence="6" id="KW-1185">Reference proteome</keyword>
<evidence type="ECO:0000256" key="1">
    <source>
        <dbReference type="ARBA" id="ARBA00022603"/>
    </source>
</evidence>
<dbReference type="CDD" id="cd02440">
    <property type="entry name" value="AdoMet_MTases"/>
    <property type="match status" value="1"/>
</dbReference>
<dbReference type="Proteomes" id="UP000318081">
    <property type="component" value="Chromosome"/>
</dbReference>
<feature type="domain" description="O-methyltransferase C-terminal" evidence="4">
    <location>
        <begin position="130"/>
        <end position="308"/>
    </location>
</feature>
<proteinExistence type="predicted"/>
<dbReference type="InterPro" id="IPR001077">
    <property type="entry name" value="COMT_C"/>
</dbReference>
<dbReference type="InterPro" id="IPR029063">
    <property type="entry name" value="SAM-dependent_MTases_sf"/>
</dbReference>
<dbReference type="InterPro" id="IPR036388">
    <property type="entry name" value="WH-like_DNA-bd_sf"/>
</dbReference>
<organism evidence="5 6">
    <name type="scientific">Stieleria magnilauensis</name>
    <dbReference type="NCBI Taxonomy" id="2527963"/>
    <lineage>
        <taxon>Bacteria</taxon>
        <taxon>Pseudomonadati</taxon>
        <taxon>Planctomycetota</taxon>
        <taxon>Planctomycetia</taxon>
        <taxon>Pirellulales</taxon>
        <taxon>Pirellulaceae</taxon>
        <taxon>Stieleria</taxon>
    </lineage>
</organism>
<dbReference type="GO" id="GO:0043803">
    <property type="term" value="F:hydroxyneurosporene-O-methyltransferase activity"/>
    <property type="evidence" value="ECO:0007669"/>
    <property type="project" value="UniProtKB-EC"/>
</dbReference>
<name>A0ABX5XS25_9BACT</name>
<dbReference type="PROSITE" id="PS51683">
    <property type="entry name" value="SAM_OMT_II"/>
    <property type="match status" value="1"/>
</dbReference>
<evidence type="ECO:0000259" key="4">
    <source>
        <dbReference type="Pfam" id="PF00891"/>
    </source>
</evidence>
<dbReference type="InterPro" id="IPR016461">
    <property type="entry name" value="COMT-like"/>
</dbReference>
<keyword evidence="1 5" id="KW-0489">Methyltransferase</keyword>
<dbReference type="Gene3D" id="3.40.50.150">
    <property type="entry name" value="Vaccinia Virus protein VP39"/>
    <property type="match status" value="1"/>
</dbReference>
<keyword evidence="2 5" id="KW-0808">Transferase</keyword>
<evidence type="ECO:0000313" key="6">
    <source>
        <dbReference type="Proteomes" id="UP000318081"/>
    </source>
</evidence>
<keyword evidence="3" id="KW-0949">S-adenosyl-L-methionine</keyword>
<sequence>MSDESLSPSRYIEDLLAGQMRARSLAIAHRLGLFAALADRTCDVTGLSNTLGVQATGLRKLLVTLETMDLVRRLGDDYELTELARQSLLGRNAQSFGEFVDFFTDQFESKPISLLMNHLRFGGPVRPATTADQWRHYMAAMDRMAHLSADRIAETMQLDRDQTLLDLGGGPGCYAIAACKRYPHLNATILDLDDALRFAHQNVSDAQLADRIKLRPGSVTDGCYGGPYDVILLSHTIHLFDESSVQSIFSACHAALGASGRLVVRDLFTDGGRTQPALGALVAFHMWNEGDAYSVPQTTRLLVQAGFQPPRHVPFCDGEDPEILGSLLISAKAEPTST</sequence>
<reference evidence="5 6" key="1">
    <citation type="submission" date="2019-02" db="EMBL/GenBank/DDBJ databases">
        <title>Deep-cultivation of Planctomycetes and their phenomic and genomic characterization uncovers novel biology.</title>
        <authorList>
            <person name="Wiegand S."/>
            <person name="Jogler M."/>
            <person name="Boedeker C."/>
            <person name="Pinto D."/>
            <person name="Vollmers J."/>
            <person name="Rivas-Marin E."/>
            <person name="Kohn T."/>
            <person name="Peeters S.H."/>
            <person name="Heuer A."/>
            <person name="Rast P."/>
            <person name="Oberbeckmann S."/>
            <person name="Bunk B."/>
            <person name="Jeske O."/>
            <person name="Meyerdierks A."/>
            <person name="Storesund J.E."/>
            <person name="Kallscheuer N."/>
            <person name="Luecker S."/>
            <person name="Lage O.M."/>
            <person name="Pohl T."/>
            <person name="Merkel B.J."/>
            <person name="Hornburger P."/>
            <person name="Mueller R.-W."/>
            <person name="Bruemmer F."/>
            <person name="Labrenz M."/>
            <person name="Spormann A.M."/>
            <person name="Op den Camp H."/>
            <person name="Overmann J."/>
            <person name="Amann R."/>
            <person name="Jetten M.S.M."/>
            <person name="Mascher T."/>
            <person name="Medema M.H."/>
            <person name="Devos D.P."/>
            <person name="Kaster A.-K."/>
            <person name="Ovreas L."/>
            <person name="Rohde M."/>
            <person name="Galperin M.Y."/>
            <person name="Jogler C."/>
        </authorList>
    </citation>
    <scope>NUCLEOTIDE SEQUENCE [LARGE SCALE GENOMIC DNA]</scope>
    <source>
        <strain evidence="5 6">TBK1r</strain>
    </source>
</reference>
<dbReference type="PANTHER" id="PTHR43712:SF2">
    <property type="entry name" value="O-METHYLTRANSFERASE CICE"/>
    <property type="match status" value="1"/>
</dbReference>
<dbReference type="InterPro" id="IPR036390">
    <property type="entry name" value="WH_DNA-bd_sf"/>
</dbReference>
<dbReference type="GO" id="GO:0032259">
    <property type="term" value="P:methylation"/>
    <property type="evidence" value="ECO:0007669"/>
    <property type="project" value="UniProtKB-KW"/>
</dbReference>
<evidence type="ECO:0000313" key="5">
    <source>
        <dbReference type="EMBL" id="QDV84552.1"/>
    </source>
</evidence>
<dbReference type="SUPFAM" id="SSF53335">
    <property type="entry name" value="S-adenosyl-L-methionine-dependent methyltransferases"/>
    <property type="match status" value="1"/>
</dbReference>
<gene>
    <name evidence="5" type="primary">crtF_2</name>
    <name evidence="5" type="ORF">TBK1r_35030</name>
</gene>
<dbReference type="EC" id="2.1.1.210" evidence="5"/>
<dbReference type="RefSeq" id="WP_145212961.1">
    <property type="nucleotide sequence ID" value="NZ_CP036432.1"/>
</dbReference>
<evidence type="ECO:0000256" key="3">
    <source>
        <dbReference type="ARBA" id="ARBA00022691"/>
    </source>
</evidence>
<dbReference type="Pfam" id="PF00891">
    <property type="entry name" value="Methyltransf_2"/>
    <property type="match status" value="1"/>
</dbReference>
<accession>A0ABX5XS25</accession>
<dbReference type="Gene3D" id="1.10.10.10">
    <property type="entry name" value="Winged helix-like DNA-binding domain superfamily/Winged helix DNA-binding domain"/>
    <property type="match status" value="1"/>
</dbReference>
<evidence type="ECO:0000256" key="2">
    <source>
        <dbReference type="ARBA" id="ARBA00022679"/>
    </source>
</evidence>
<dbReference type="SUPFAM" id="SSF46785">
    <property type="entry name" value="Winged helix' DNA-binding domain"/>
    <property type="match status" value="1"/>
</dbReference>
<dbReference type="PANTHER" id="PTHR43712">
    <property type="entry name" value="PUTATIVE (AFU_ORTHOLOGUE AFUA_4G14580)-RELATED"/>
    <property type="match status" value="1"/>
</dbReference>
<protein>
    <submittedName>
        <fullName evidence="5">Demethylspheroidene O-methyltransferase</fullName>
        <ecNumber evidence="5">2.1.1.210</ecNumber>
    </submittedName>
</protein>
<dbReference type="EMBL" id="CP036432">
    <property type="protein sequence ID" value="QDV84552.1"/>
    <property type="molecule type" value="Genomic_DNA"/>
</dbReference>